<evidence type="ECO:0000313" key="9">
    <source>
        <dbReference type="Proteomes" id="UP000649604"/>
    </source>
</evidence>
<dbReference type="PANTHER" id="PTHR30335:SF1">
    <property type="entry name" value="NA(+)-TRANSLOCATING NADH-QUINONE REDUCTASE SUBUNIT E"/>
    <property type="match status" value="1"/>
</dbReference>
<dbReference type="GO" id="GO:0012505">
    <property type="term" value="C:endomembrane system"/>
    <property type="evidence" value="ECO:0007669"/>
    <property type="project" value="UniProtKB-SubCell"/>
</dbReference>
<feature type="transmembrane region" description="Helical" evidence="7">
    <location>
        <begin position="135"/>
        <end position="156"/>
    </location>
</feature>
<sequence length="195" mass="21141">MTTHILMIFLAAVLTENIALTYLLGMCPFVALARSLKVATGMGFAVIFVVTLTALINWPIYHLILVPLNSELIYYIVFIIVIAASVQLVEMIMEKFFPALQAAFGIFLPLITVNCTVLAVSLFMVLREYSYLETIIFAIGAAVGWVLAIVLVAAIYEKLDLVGDIPKGLQGPGIIMVIAGIIALAFLGFAGMVRV</sequence>
<reference evidence="8" key="1">
    <citation type="submission" date="2019-11" db="EMBL/GenBank/DDBJ databases">
        <title>Microbial mats filling the niche in hypersaline microbial mats.</title>
        <authorList>
            <person name="Wong H.L."/>
            <person name="Macleod F.I."/>
            <person name="White R.A. III"/>
            <person name="Burns B.P."/>
        </authorList>
    </citation>
    <scope>NUCLEOTIDE SEQUENCE</scope>
    <source>
        <strain evidence="8">Rbin_158</strain>
    </source>
</reference>
<dbReference type="GO" id="GO:0005886">
    <property type="term" value="C:plasma membrane"/>
    <property type="evidence" value="ECO:0007669"/>
    <property type="project" value="TreeGrafter"/>
</dbReference>
<name>A0A9D5JT05_9BACT</name>
<dbReference type="Proteomes" id="UP000649604">
    <property type="component" value="Unassembled WGS sequence"/>
</dbReference>
<comment type="caution">
    <text evidence="8">The sequence shown here is derived from an EMBL/GenBank/DDBJ whole genome shotgun (WGS) entry which is preliminary data.</text>
</comment>
<evidence type="ECO:0000256" key="4">
    <source>
        <dbReference type="ARBA" id="ARBA00022967"/>
    </source>
</evidence>
<keyword evidence="6 7" id="KW-0472">Membrane</keyword>
<evidence type="ECO:0000256" key="7">
    <source>
        <dbReference type="SAM" id="Phobius"/>
    </source>
</evidence>
<keyword evidence="5 7" id="KW-1133">Transmembrane helix</keyword>
<evidence type="ECO:0000256" key="5">
    <source>
        <dbReference type="ARBA" id="ARBA00022989"/>
    </source>
</evidence>
<accession>A0A9D5JT05</accession>
<dbReference type="PIRSF" id="PIRSF006102">
    <property type="entry name" value="NQR_DE"/>
    <property type="match status" value="1"/>
</dbReference>
<comment type="subcellular location">
    <subcellularLocation>
        <location evidence="1">Endomembrane system</location>
        <topology evidence="1">Multi-pass membrane protein</topology>
    </subcellularLocation>
</comment>
<evidence type="ECO:0000313" key="8">
    <source>
        <dbReference type="EMBL" id="MBD3323560.1"/>
    </source>
</evidence>
<feature type="transmembrane region" description="Helical" evidence="7">
    <location>
        <begin position="43"/>
        <end position="65"/>
    </location>
</feature>
<dbReference type="Pfam" id="PF02508">
    <property type="entry name" value="Rnf-Nqr"/>
    <property type="match status" value="1"/>
</dbReference>
<evidence type="ECO:0000256" key="2">
    <source>
        <dbReference type="ARBA" id="ARBA00022448"/>
    </source>
</evidence>
<evidence type="ECO:0000256" key="1">
    <source>
        <dbReference type="ARBA" id="ARBA00004127"/>
    </source>
</evidence>
<evidence type="ECO:0000256" key="6">
    <source>
        <dbReference type="ARBA" id="ARBA00023136"/>
    </source>
</evidence>
<dbReference type="InterPro" id="IPR050133">
    <property type="entry name" value="NqrDE/RnfAE_oxidrdctase"/>
</dbReference>
<gene>
    <name evidence="8" type="ORF">GF339_03185</name>
</gene>
<proteinExistence type="predicted"/>
<feature type="transmembrane region" description="Helical" evidence="7">
    <location>
        <begin position="168"/>
        <end position="193"/>
    </location>
</feature>
<keyword evidence="2" id="KW-0813">Transport</keyword>
<evidence type="ECO:0000256" key="3">
    <source>
        <dbReference type="ARBA" id="ARBA00022692"/>
    </source>
</evidence>
<dbReference type="PANTHER" id="PTHR30335">
    <property type="entry name" value="INTEGRAL MEMBRANE PROTEIN OF SOXR-REDUCING COMPLEX"/>
    <property type="match status" value="1"/>
</dbReference>
<protein>
    <submittedName>
        <fullName evidence="8">NADH:ubiquinone reductase (Na(+)-transporting) subunit E</fullName>
    </submittedName>
</protein>
<dbReference type="InterPro" id="IPR003667">
    <property type="entry name" value="NqrDE/RnfAE"/>
</dbReference>
<feature type="transmembrane region" description="Helical" evidence="7">
    <location>
        <begin position="72"/>
        <end position="93"/>
    </location>
</feature>
<keyword evidence="3 7" id="KW-0812">Transmembrane</keyword>
<dbReference type="AlphaFoldDB" id="A0A9D5JT05"/>
<organism evidence="8 9">
    <name type="scientific">candidate division KSB3 bacterium</name>
    <dbReference type="NCBI Taxonomy" id="2044937"/>
    <lineage>
        <taxon>Bacteria</taxon>
        <taxon>candidate division KSB3</taxon>
    </lineage>
</organism>
<keyword evidence="4" id="KW-1278">Translocase</keyword>
<dbReference type="EMBL" id="WJJP01000095">
    <property type="protein sequence ID" value="MBD3323560.1"/>
    <property type="molecule type" value="Genomic_DNA"/>
</dbReference>
<feature type="transmembrane region" description="Helical" evidence="7">
    <location>
        <begin position="99"/>
        <end position="123"/>
    </location>
</feature>